<dbReference type="SMART" id="SM00382">
    <property type="entry name" value="AAA"/>
    <property type="match status" value="1"/>
</dbReference>
<dbReference type="GO" id="GO:0005524">
    <property type="term" value="F:ATP binding"/>
    <property type="evidence" value="ECO:0007669"/>
    <property type="project" value="UniProtKB-KW"/>
</dbReference>
<dbReference type="EMBL" id="EAAA01002516">
    <property type="status" value="NOT_ANNOTATED_CDS"/>
    <property type="molecule type" value="Genomic_DNA"/>
</dbReference>
<reference evidence="11" key="3">
    <citation type="submission" date="2025-08" db="UniProtKB">
        <authorList>
            <consortium name="Ensembl"/>
        </authorList>
    </citation>
    <scope>IDENTIFICATION</scope>
</reference>
<dbReference type="PANTHER" id="PTHR48041">
    <property type="entry name" value="ABC TRANSPORTER G FAMILY MEMBER 28"/>
    <property type="match status" value="1"/>
</dbReference>
<dbReference type="CDD" id="cd03213">
    <property type="entry name" value="ABCG_EPDR"/>
    <property type="match status" value="1"/>
</dbReference>
<evidence type="ECO:0000256" key="8">
    <source>
        <dbReference type="ARBA" id="ARBA00023136"/>
    </source>
</evidence>
<dbReference type="SUPFAM" id="SSF52540">
    <property type="entry name" value="P-loop containing nucleoside triphosphate hydrolases"/>
    <property type="match status" value="1"/>
</dbReference>
<dbReference type="Pfam" id="PF00005">
    <property type="entry name" value="ABC_tran"/>
    <property type="match status" value="1"/>
</dbReference>
<evidence type="ECO:0000256" key="3">
    <source>
        <dbReference type="ARBA" id="ARBA00022448"/>
    </source>
</evidence>
<feature type="transmembrane region" description="Helical" evidence="9">
    <location>
        <begin position="557"/>
        <end position="580"/>
    </location>
</feature>
<keyword evidence="3" id="KW-0813">Transport</keyword>
<feature type="transmembrane region" description="Helical" evidence="9">
    <location>
        <begin position="587"/>
        <end position="606"/>
    </location>
</feature>
<comment type="similarity">
    <text evidence="2">Belongs to the ABC transporter superfamily. ABCG family. Eye pigment precursor importer (TC 3.A.1.204) subfamily.</text>
</comment>
<feature type="transmembrane region" description="Helical" evidence="9">
    <location>
        <begin position="679"/>
        <end position="703"/>
    </location>
</feature>
<dbReference type="InterPro" id="IPR050352">
    <property type="entry name" value="ABCG_transporters"/>
</dbReference>
<dbReference type="InterPro" id="IPR003439">
    <property type="entry name" value="ABC_transporter-like_ATP-bd"/>
</dbReference>
<sequence length="712" mass="79767">MAEEVLLAKKNGSISNGTAKSSFGQGNRQTQPGLELRFRNLQFKIKDKQILYDVSGTGHPGKVLAIMGPSGSGKTTLLNVLGGRIKCSRCQATIGGQPLTKRTRRNISYVLQQDIFFPNLTLQQTLMFAAQLRLPESLTTHDKKEIVEGLIDQLDMRKCTKTIIGDNMNRGLSGGEKKRANIANELLTDPAVLLLDEPTSGLDSSTAFALTLSLKKYAVQSGKTVMMTIHQPSAQMFFQFDTVLLLSGGKVAYYGAPNDVLKDFSDMGYACDTTHYNPADFILLLSVYKLPKARKKLFLTKSIEPNTRIVHSNKFTSVSLLKSIVLAIQSRAAKYSAIIIDVVKSGNESADRLISASNRRRLNTPDCPILKSTVSAHELHHESEGNNCICATEDIENSDSSIDRFSDEDDTDSRWNTSFFTQFKVLTQRSFIQGKYRFLSTLKFVKTIGVALICGLLWFEIGRGRVREVEVQDITACLFFVTLFNSFNSLFDILMVFPSEREVINKERMSGSYRLSAYYLAKSVSELPLGIILPSISTFIIYWMAGLNGFQEAWAFFGTWFVMILMTVGMQSLGMFIGTATMDFDHALVLAIFIMITFMLLGGFYIKNIPTWLHWLRYVSPFQYSWSLMLYMEFDSNERVLCSPENSMFPSCVVNGTMPGNETRFVEFKDILNANGADVPAWACVLSLIGTLVVFRVIGYILLRMFHKPMVK</sequence>
<keyword evidence="7 9" id="KW-1133">Transmembrane helix</keyword>
<dbReference type="InParanoid" id="F6SUP0"/>
<dbReference type="EMBL" id="EAAA01002515">
    <property type="status" value="NOT_ANNOTATED_CDS"/>
    <property type="molecule type" value="Genomic_DNA"/>
</dbReference>
<dbReference type="InterPro" id="IPR027417">
    <property type="entry name" value="P-loop_NTPase"/>
</dbReference>
<keyword evidence="6" id="KW-0067">ATP-binding</keyword>
<evidence type="ECO:0000256" key="9">
    <source>
        <dbReference type="SAM" id="Phobius"/>
    </source>
</evidence>
<feature type="transmembrane region" description="Helical" evidence="9">
    <location>
        <begin position="478"/>
        <end position="497"/>
    </location>
</feature>
<reference evidence="11" key="2">
    <citation type="journal article" date="2008" name="Genome Biol.">
        <title>Improved genome assembly and evidence-based global gene model set for the chordate Ciona intestinalis: new insight into intron and operon populations.</title>
        <authorList>
            <person name="Satou Y."/>
            <person name="Mineta K."/>
            <person name="Ogasawara M."/>
            <person name="Sasakura Y."/>
            <person name="Shoguchi E."/>
            <person name="Ueno K."/>
            <person name="Yamada L."/>
            <person name="Matsumoto J."/>
            <person name="Wasserscheid J."/>
            <person name="Dewar K."/>
            <person name="Wiley G.B."/>
            <person name="Macmil S.L."/>
            <person name="Roe B.A."/>
            <person name="Zeller R.W."/>
            <person name="Hastings K.E."/>
            <person name="Lemaire P."/>
            <person name="Lindquist E."/>
            <person name="Endo T."/>
            <person name="Hotta K."/>
            <person name="Inaba K."/>
        </authorList>
    </citation>
    <scope>NUCLEOTIDE SEQUENCE [LARGE SCALE GENOMIC DNA]</scope>
    <source>
        <strain evidence="11">wild type</strain>
    </source>
</reference>
<keyword evidence="12" id="KW-1185">Reference proteome</keyword>
<dbReference type="PANTHER" id="PTHR48041:SF63">
    <property type="entry name" value="EARLY GENE AT 23, ISOFORM C"/>
    <property type="match status" value="1"/>
</dbReference>
<dbReference type="AlphaFoldDB" id="F6SUP0"/>
<evidence type="ECO:0000313" key="11">
    <source>
        <dbReference type="Ensembl" id="ENSCINP00000002984.3"/>
    </source>
</evidence>
<keyword evidence="5" id="KW-0547">Nucleotide-binding</keyword>
<evidence type="ECO:0000256" key="7">
    <source>
        <dbReference type="ARBA" id="ARBA00022989"/>
    </source>
</evidence>
<evidence type="ECO:0000256" key="1">
    <source>
        <dbReference type="ARBA" id="ARBA00004141"/>
    </source>
</evidence>
<dbReference type="GO" id="GO:0016887">
    <property type="term" value="F:ATP hydrolysis activity"/>
    <property type="evidence" value="ECO:0007669"/>
    <property type="project" value="InterPro"/>
</dbReference>
<organism evidence="11 12">
    <name type="scientific">Ciona intestinalis</name>
    <name type="common">Transparent sea squirt</name>
    <name type="synonym">Ascidia intestinalis</name>
    <dbReference type="NCBI Taxonomy" id="7719"/>
    <lineage>
        <taxon>Eukaryota</taxon>
        <taxon>Metazoa</taxon>
        <taxon>Chordata</taxon>
        <taxon>Tunicata</taxon>
        <taxon>Ascidiacea</taxon>
        <taxon>Phlebobranchia</taxon>
        <taxon>Cionidae</taxon>
        <taxon>Ciona</taxon>
    </lineage>
</organism>
<evidence type="ECO:0000313" key="12">
    <source>
        <dbReference type="Proteomes" id="UP000008144"/>
    </source>
</evidence>
<keyword evidence="8 9" id="KW-0472">Membrane</keyword>
<evidence type="ECO:0000256" key="6">
    <source>
        <dbReference type="ARBA" id="ARBA00022840"/>
    </source>
</evidence>
<dbReference type="Gene3D" id="3.40.50.300">
    <property type="entry name" value="P-loop containing nucleotide triphosphate hydrolases"/>
    <property type="match status" value="1"/>
</dbReference>
<dbReference type="InterPro" id="IPR013525">
    <property type="entry name" value="ABC2_TM"/>
</dbReference>
<accession>F6SUP0</accession>
<dbReference type="Ensembl" id="ENSCINT00000002984.3">
    <property type="protein sequence ID" value="ENSCINP00000002984.3"/>
    <property type="gene ID" value="ENSCING00000010518.3"/>
</dbReference>
<comment type="subcellular location">
    <subcellularLocation>
        <location evidence="1">Membrane</location>
        <topology evidence="1">Multi-pass membrane protein</topology>
    </subcellularLocation>
</comment>
<evidence type="ECO:0000256" key="2">
    <source>
        <dbReference type="ARBA" id="ARBA00005814"/>
    </source>
</evidence>
<feature type="transmembrane region" description="Helical" evidence="9">
    <location>
        <begin position="518"/>
        <end position="545"/>
    </location>
</feature>
<feature type="transmembrane region" description="Helical" evidence="9">
    <location>
        <begin position="438"/>
        <end position="458"/>
    </location>
</feature>
<dbReference type="GO" id="GO:0005886">
    <property type="term" value="C:plasma membrane"/>
    <property type="evidence" value="ECO:0000318"/>
    <property type="project" value="GO_Central"/>
</dbReference>
<protein>
    <recommendedName>
        <fullName evidence="10">ABC transporter domain-containing protein</fullName>
    </recommendedName>
</protein>
<reference evidence="12" key="1">
    <citation type="journal article" date="2002" name="Science">
        <title>The draft genome of Ciona intestinalis: insights into chordate and vertebrate origins.</title>
        <authorList>
            <person name="Dehal P."/>
            <person name="Satou Y."/>
            <person name="Campbell R.K."/>
            <person name="Chapman J."/>
            <person name="Degnan B."/>
            <person name="De Tomaso A."/>
            <person name="Davidson B."/>
            <person name="Di Gregorio A."/>
            <person name="Gelpke M."/>
            <person name="Goodstein D.M."/>
            <person name="Harafuji N."/>
            <person name="Hastings K.E."/>
            <person name="Ho I."/>
            <person name="Hotta K."/>
            <person name="Huang W."/>
            <person name="Kawashima T."/>
            <person name="Lemaire P."/>
            <person name="Martinez D."/>
            <person name="Meinertzhagen I.A."/>
            <person name="Necula S."/>
            <person name="Nonaka M."/>
            <person name="Putnam N."/>
            <person name="Rash S."/>
            <person name="Saiga H."/>
            <person name="Satake M."/>
            <person name="Terry A."/>
            <person name="Yamada L."/>
            <person name="Wang H.G."/>
            <person name="Awazu S."/>
            <person name="Azumi K."/>
            <person name="Boore J."/>
            <person name="Branno M."/>
            <person name="Chin-Bow S."/>
            <person name="DeSantis R."/>
            <person name="Doyle S."/>
            <person name="Francino P."/>
            <person name="Keys D.N."/>
            <person name="Haga S."/>
            <person name="Hayashi H."/>
            <person name="Hino K."/>
            <person name="Imai K.S."/>
            <person name="Inaba K."/>
            <person name="Kano S."/>
            <person name="Kobayashi K."/>
            <person name="Kobayashi M."/>
            <person name="Lee B.I."/>
            <person name="Makabe K.W."/>
            <person name="Manohar C."/>
            <person name="Matassi G."/>
            <person name="Medina M."/>
            <person name="Mochizuki Y."/>
            <person name="Mount S."/>
            <person name="Morishita T."/>
            <person name="Miura S."/>
            <person name="Nakayama A."/>
            <person name="Nishizaka S."/>
            <person name="Nomoto H."/>
            <person name="Ohta F."/>
            <person name="Oishi K."/>
            <person name="Rigoutsos I."/>
            <person name="Sano M."/>
            <person name="Sasaki A."/>
            <person name="Sasakura Y."/>
            <person name="Shoguchi E."/>
            <person name="Shin-i T."/>
            <person name="Spagnuolo A."/>
            <person name="Stainier D."/>
            <person name="Suzuki M.M."/>
            <person name="Tassy O."/>
            <person name="Takatori N."/>
            <person name="Tokuoka M."/>
            <person name="Yagi K."/>
            <person name="Yoshizaki F."/>
            <person name="Wada S."/>
            <person name="Zhang C."/>
            <person name="Hyatt P.D."/>
            <person name="Larimer F."/>
            <person name="Detter C."/>
            <person name="Doggett N."/>
            <person name="Glavina T."/>
            <person name="Hawkins T."/>
            <person name="Richardson P."/>
            <person name="Lucas S."/>
            <person name="Kohara Y."/>
            <person name="Levine M."/>
            <person name="Satoh N."/>
            <person name="Rokhsar D.S."/>
        </authorList>
    </citation>
    <scope>NUCLEOTIDE SEQUENCE [LARGE SCALE GENOMIC DNA]</scope>
</reference>
<dbReference type="InterPro" id="IPR017871">
    <property type="entry name" value="ABC_transporter-like_CS"/>
</dbReference>
<reference evidence="11" key="4">
    <citation type="submission" date="2025-09" db="UniProtKB">
        <authorList>
            <consortium name="Ensembl"/>
        </authorList>
    </citation>
    <scope>IDENTIFICATION</scope>
</reference>
<name>F6SUP0_CIOIN</name>
<dbReference type="PROSITE" id="PS50893">
    <property type="entry name" value="ABC_TRANSPORTER_2"/>
    <property type="match status" value="1"/>
</dbReference>
<dbReference type="Proteomes" id="UP000008144">
    <property type="component" value="Chromosome 7"/>
</dbReference>
<evidence type="ECO:0000259" key="10">
    <source>
        <dbReference type="PROSITE" id="PS50893"/>
    </source>
</evidence>
<evidence type="ECO:0000256" key="5">
    <source>
        <dbReference type="ARBA" id="ARBA00022741"/>
    </source>
</evidence>
<dbReference type="GO" id="GO:0042626">
    <property type="term" value="F:ATPase-coupled transmembrane transporter activity"/>
    <property type="evidence" value="ECO:0000318"/>
    <property type="project" value="GO_Central"/>
</dbReference>
<dbReference type="InterPro" id="IPR003593">
    <property type="entry name" value="AAA+_ATPase"/>
</dbReference>
<dbReference type="GO" id="GO:0055085">
    <property type="term" value="P:transmembrane transport"/>
    <property type="evidence" value="ECO:0000318"/>
    <property type="project" value="GO_Central"/>
</dbReference>
<evidence type="ECO:0000256" key="4">
    <source>
        <dbReference type="ARBA" id="ARBA00022692"/>
    </source>
</evidence>
<keyword evidence="4 9" id="KW-0812">Transmembrane</keyword>
<dbReference type="PROSITE" id="PS00211">
    <property type="entry name" value="ABC_TRANSPORTER_1"/>
    <property type="match status" value="1"/>
</dbReference>
<feature type="domain" description="ABC transporter" evidence="10">
    <location>
        <begin position="36"/>
        <end position="273"/>
    </location>
</feature>
<dbReference type="GO" id="GO:0140359">
    <property type="term" value="F:ABC-type transporter activity"/>
    <property type="evidence" value="ECO:0007669"/>
    <property type="project" value="InterPro"/>
</dbReference>
<dbReference type="Pfam" id="PF01061">
    <property type="entry name" value="ABC2_membrane"/>
    <property type="match status" value="1"/>
</dbReference>
<proteinExistence type="inferred from homology"/>
<dbReference type="FunFam" id="3.40.50.300:FF:001276">
    <property type="entry name" value="Uncharacterized protein, isoform A"/>
    <property type="match status" value="1"/>
</dbReference>